<feature type="transmembrane region" description="Helical" evidence="1">
    <location>
        <begin position="48"/>
        <end position="70"/>
    </location>
</feature>
<keyword evidence="1" id="KW-0472">Membrane</keyword>
<feature type="signal peptide" evidence="2">
    <location>
        <begin position="1"/>
        <end position="15"/>
    </location>
</feature>
<gene>
    <name evidence="3" type="primary">nad6</name>
</gene>
<geneLocation type="mitochondrion" evidence="3"/>
<keyword evidence="1" id="KW-0812">Transmembrane</keyword>
<keyword evidence="3" id="KW-0496">Mitochondrion</keyword>
<reference evidence="3" key="1">
    <citation type="submission" date="2013-09" db="EMBL/GenBank/DDBJ databases">
        <title>The mitochondrial genome of Nemertopsis sp. (Nemertea: Hoplonemertea).</title>
        <authorList>
            <person name="Sun W.Y."/>
            <person name="Sun S.C."/>
        </authorList>
    </citation>
    <scope>NUCLEOTIDE SEQUENCE</scope>
</reference>
<sequence>MTLFFFESFLLFVLCFSVLVQQPLGLGGVLLCISFMVSVYLSFVYSSWYSFSLFLIYVGGMLVLFGYVMVLVPNFVFSFKGLMIFFSFFFFFFFFSSKGEVFSFFFDFSFSFFCISNFYLYLGLAVILFIGLISVSKICFFQAGALRPFYFSFYV</sequence>
<name>A0A0A7AE58_9BILA</name>
<protein>
    <submittedName>
        <fullName evidence="3">NADH dehydrogenase subunit 6</fullName>
    </submittedName>
</protein>
<dbReference type="AlphaFoldDB" id="A0A0A7AE58"/>
<feature type="transmembrane region" description="Helical" evidence="1">
    <location>
        <begin position="118"/>
        <end position="140"/>
    </location>
</feature>
<keyword evidence="1" id="KW-1133">Transmembrane helix</keyword>
<feature type="chain" id="PRO_5012271971" evidence="2">
    <location>
        <begin position="16"/>
        <end position="155"/>
    </location>
</feature>
<dbReference type="EMBL" id="KF728379">
    <property type="protein sequence ID" value="AHG06429.1"/>
    <property type="molecule type" value="Genomic_DNA"/>
</dbReference>
<accession>A0A0A7AE58</accession>
<proteinExistence type="predicted"/>
<organism evidence="3">
    <name type="scientific">Nemertopsis sp. WYS-2013</name>
    <dbReference type="NCBI Taxonomy" id="1432317"/>
    <lineage>
        <taxon>Eukaryota</taxon>
        <taxon>Metazoa</taxon>
        <taxon>Spiralia</taxon>
        <taxon>Lophotrochozoa</taxon>
        <taxon>Nemertea</taxon>
        <taxon>Enopla</taxon>
        <taxon>Hoplonemertea</taxon>
        <taxon>Monostilifera</taxon>
        <taxon>Eumonostilifera</taxon>
        <taxon>Emplectonematidae</taxon>
        <taxon>Nemertopsis</taxon>
    </lineage>
</organism>
<keyword evidence="2" id="KW-0732">Signal</keyword>
<evidence type="ECO:0000313" key="3">
    <source>
        <dbReference type="EMBL" id="AHG06429.1"/>
    </source>
</evidence>
<evidence type="ECO:0000256" key="2">
    <source>
        <dbReference type="SAM" id="SignalP"/>
    </source>
</evidence>
<evidence type="ECO:0000256" key="1">
    <source>
        <dbReference type="SAM" id="Phobius"/>
    </source>
</evidence>
<feature type="transmembrane region" description="Helical" evidence="1">
    <location>
        <begin position="82"/>
        <end position="106"/>
    </location>
</feature>